<feature type="region of interest" description="Disordered" evidence="1">
    <location>
        <begin position="220"/>
        <end position="240"/>
    </location>
</feature>
<dbReference type="InterPro" id="IPR025340">
    <property type="entry name" value="DUF4246"/>
</dbReference>
<proteinExistence type="predicted"/>
<dbReference type="STRING" id="1051891.A0A0C3LSA9"/>
<name>A0A0C3LSA9_9AGAM</name>
<dbReference type="PANTHER" id="PTHR33119">
    <property type="entry name" value="IFI3P"/>
    <property type="match status" value="1"/>
</dbReference>
<evidence type="ECO:0000313" key="4">
    <source>
        <dbReference type="Proteomes" id="UP000054248"/>
    </source>
</evidence>
<reference evidence="4" key="2">
    <citation type="submission" date="2015-01" db="EMBL/GenBank/DDBJ databases">
        <title>Evolutionary Origins and Diversification of the Mycorrhizal Mutualists.</title>
        <authorList>
            <consortium name="DOE Joint Genome Institute"/>
            <consortium name="Mycorrhizal Genomics Consortium"/>
            <person name="Kohler A."/>
            <person name="Kuo A."/>
            <person name="Nagy L.G."/>
            <person name="Floudas D."/>
            <person name="Copeland A."/>
            <person name="Barry K.W."/>
            <person name="Cichocki N."/>
            <person name="Veneault-Fourrey C."/>
            <person name="LaButti K."/>
            <person name="Lindquist E.A."/>
            <person name="Lipzen A."/>
            <person name="Lundell T."/>
            <person name="Morin E."/>
            <person name="Murat C."/>
            <person name="Riley R."/>
            <person name="Ohm R."/>
            <person name="Sun H."/>
            <person name="Tunlid A."/>
            <person name="Henrissat B."/>
            <person name="Grigoriev I.V."/>
            <person name="Hibbett D.S."/>
            <person name="Martin F."/>
        </authorList>
    </citation>
    <scope>NUCLEOTIDE SEQUENCE [LARGE SCALE GENOMIC DNA]</scope>
    <source>
        <strain evidence="4">MUT 4182</strain>
    </source>
</reference>
<dbReference type="EMBL" id="KN823064">
    <property type="protein sequence ID" value="KIO24282.1"/>
    <property type="molecule type" value="Genomic_DNA"/>
</dbReference>
<reference evidence="3 4" key="1">
    <citation type="submission" date="2014-04" db="EMBL/GenBank/DDBJ databases">
        <authorList>
            <consortium name="DOE Joint Genome Institute"/>
            <person name="Kuo A."/>
            <person name="Girlanda M."/>
            <person name="Perotto S."/>
            <person name="Kohler A."/>
            <person name="Nagy L.G."/>
            <person name="Floudas D."/>
            <person name="Copeland A."/>
            <person name="Barry K.W."/>
            <person name="Cichocki N."/>
            <person name="Veneault-Fourrey C."/>
            <person name="LaButti K."/>
            <person name="Lindquist E.A."/>
            <person name="Lipzen A."/>
            <person name="Lundell T."/>
            <person name="Morin E."/>
            <person name="Murat C."/>
            <person name="Sun H."/>
            <person name="Tunlid A."/>
            <person name="Henrissat B."/>
            <person name="Grigoriev I.V."/>
            <person name="Hibbett D.S."/>
            <person name="Martin F."/>
            <person name="Nordberg H.P."/>
            <person name="Cantor M.N."/>
            <person name="Hua S.X."/>
        </authorList>
    </citation>
    <scope>NUCLEOTIDE SEQUENCE [LARGE SCALE GENOMIC DNA]</scope>
    <source>
        <strain evidence="3 4">MUT 4182</strain>
    </source>
</reference>
<gene>
    <name evidence="3" type="ORF">M407DRAFT_102663</name>
</gene>
<dbReference type="Pfam" id="PF14033">
    <property type="entry name" value="DUF4246"/>
    <property type="match status" value="1"/>
</dbReference>
<feature type="domain" description="DUF4246" evidence="2">
    <location>
        <begin position="44"/>
        <end position="454"/>
    </location>
</feature>
<accession>A0A0C3LSA9</accession>
<protein>
    <recommendedName>
        <fullName evidence="2">DUF4246 domain-containing protein</fullName>
    </recommendedName>
</protein>
<dbReference type="Proteomes" id="UP000054248">
    <property type="component" value="Unassembled WGS sequence"/>
</dbReference>
<organism evidence="3 4">
    <name type="scientific">Tulasnella calospora MUT 4182</name>
    <dbReference type="NCBI Taxonomy" id="1051891"/>
    <lineage>
        <taxon>Eukaryota</taxon>
        <taxon>Fungi</taxon>
        <taxon>Dikarya</taxon>
        <taxon>Basidiomycota</taxon>
        <taxon>Agaricomycotina</taxon>
        <taxon>Agaricomycetes</taxon>
        <taxon>Cantharellales</taxon>
        <taxon>Tulasnellaceae</taxon>
        <taxon>Tulasnella</taxon>
    </lineage>
</organism>
<dbReference type="PANTHER" id="PTHR33119:SF1">
    <property type="entry name" value="FE2OG DIOXYGENASE DOMAIN-CONTAINING PROTEIN"/>
    <property type="match status" value="1"/>
</dbReference>
<dbReference type="InterPro" id="IPR049192">
    <property type="entry name" value="DUF4246_C"/>
</dbReference>
<dbReference type="OrthoDB" id="415532at2759"/>
<sequence length="529" mass="60404">MIELSYSLRSKPLWWTKIKDLAVRSRWKAEALEHEIHGDKLKEAEIDWVLDELEDYAKMRDEATGIQPSCHVRIWESNELISEDIKSRLKQAGAVLENVPDEEKDWHSRYGSQVLNLVHPSLFCAVYGRTPSWNNSNSDRRLQPLQTPSKEMETWAYSPKLSWIPTDFQLGENGAPATALGYINNVHPNQNKDLVTVIESLVGRFSLLWDRVLTDIHPGNDPLPGREKVAGSYTSTDHPEHPRPSFWHFRTLGPVECDRLQDAWNEHRTINVPTVNEYGYRGSGQDITRRESTYSIQGKVVQVIVKLANIHLTPEKPEFPGGSWHVEGMANERIVSSGIYYYDCENITDSRLAFRVSVNFEGTAYDQSDSKGMLLTWGMPTEGPCNQAIGAVKTCADQCIAFPNIYQHKVSSFKLIDPTKPGHRKIVALFLVDPENRIPSTSDIPPQQSHWTYEAIFEALVKEDHRKKAPIPVELVNMVADNIDTVMTLAEAKAYREELMVERTKFANVVDQQHFCTRRTDHIRFARVD</sequence>
<dbReference type="AlphaFoldDB" id="A0A0C3LSA9"/>
<keyword evidence="4" id="KW-1185">Reference proteome</keyword>
<evidence type="ECO:0000313" key="3">
    <source>
        <dbReference type="EMBL" id="KIO24282.1"/>
    </source>
</evidence>
<dbReference type="HOGENOM" id="CLU_012066_3_2_1"/>
<evidence type="ECO:0000259" key="2">
    <source>
        <dbReference type="Pfam" id="PF14033"/>
    </source>
</evidence>
<evidence type="ECO:0000256" key="1">
    <source>
        <dbReference type="SAM" id="MobiDB-lite"/>
    </source>
</evidence>